<proteinExistence type="predicted"/>
<evidence type="ECO:0000256" key="1">
    <source>
        <dbReference type="SAM" id="Phobius"/>
    </source>
</evidence>
<dbReference type="SMART" id="SM00014">
    <property type="entry name" value="acidPPc"/>
    <property type="match status" value="1"/>
</dbReference>
<keyword evidence="1" id="KW-0812">Transmembrane</keyword>
<dbReference type="InterPro" id="IPR036938">
    <property type="entry name" value="PAP2/HPO_sf"/>
</dbReference>
<dbReference type="AlphaFoldDB" id="A0A6C0HLD2"/>
<reference evidence="3" key="1">
    <citation type="journal article" date="2020" name="Nature">
        <title>Giant virus diversity and host interactions through global metagenomics.</title>
        <authorList>
            <person name="Schulz F."/>
            <person name="Roux S."/>
            <person name="Paez-Espino D."/>
            <person name="Jungbluth S."/>
            <person name="Walsh D.A."/>
            <person name="Denef V.J."/>
            <person name="McMahon K.D."/>
            <person name="Konstantinidis K.T."/>
            <person name="Eloe-Fadrosh E.A."/>
            <person name="Kyrpides N.C."/>
            <person name="Woyke T."/>
        </authorList>
    </citation>
    <scope>NUCLEOTIDE SEQUENCE</scope>
    <source>
        <strain evidence="3">GVMAG-M-3300023184-13</strain>
    </source>
</reference>
<organism evidence="3">
    <name type="scientific">viral metagenome</name>
    <dbReference type="NCBI Taxonomy" id="1070528"/>
    <lineage>
        <taxon>unclassified sequences</taxon>
        <taxon>metagenomes</taxon>
        <taxon>organismal metagenomes</taxon>
    </lineage>
</organism>
<keyword evidence="1" id="KW-0472">Membrane</keyword>
<keyword evidence="1" id="KW-1133">Transmembrane helix</keyword>
<dbReference type="EMBL" id="MN739983">
    <property type="protein sequence ID" value="QHT81481.1"/>
    <property type="molecule type" value="Genomic_DNA"/>
</dbReference>
<feature type="domain" description="Phosphatidic acid phosphatase type 2/haloperoxidase" evidence="2">
    <location>
        <begin position="42"/>
        <end position="182"/>
    </location>
</feature>
<dbReference type="SUPFAM" id="SSF48317">
    <property type="entry name" value="Acid phosphatase/Vanadium-dependent haloperoxidase"/>
    <property type="match status" value="1"/>
</dbReference>
<accession>A0A6C0HLD2</accession>
<protein>
    <recommendedName>
        <fullName evidence="2">Phosphatidic acid phosphatase type 2/haloperoxidase domain-containing protein</fullName>
    </recommendedName>
</protein>
<feature type="transmembrane region" description="Helical" evidence="1">
    <location>
        <begin position="138"/>
        <end position="158"/>
    </location>
</feature>
<dbReference type="InterPro" id="IPR000326">
    <property type="entry name" value="PAP2/HPO"/>
</dbReference>
<dbReference type="Gene3D" id="1.20.144.10">
    <property type="entry name" value="Phosphatidic acid phosphatase type 2/haloperoxidase"/>
    <property type="match status" value="1"/>
</dbReference>
<evidence type="ECO:0000259" key="2">
    <source>
        <dbReference type="SMART" id="SM00014"/>
    </source>
</evidence>
<evidence type="ECO:0000313" key="3">
    <source>
        <dbReference type="EMBL" id="QHT81481.1"/>
    </source>
</evidence>
<feature type="transmembrane region" description="Helical" evidence="1">
    <location>
        <begin position="164"/>
        <end position="184"/>
    </location>
</feature>
<feature type="transmembrane region" description="Helical" evidence="1">
    <location>
        <begin position="21"/>
        <end position="50"/>
    </location>
</feature>
<name>A0A6C0HLD2_9ZZZZ</name>
<dbReference type="Pfam" id="PF01569">
    <property type="entry name" value="PAP2"/>
    <property type="match status" value="1"/>
</dbReference>
<sequence length="189" mass="21137">MTEFKKQHIQIIPTLSRLSPIIISIIVCSYAFIIQSLYSTYLVICFFIMFGSNYILKFIGKSFLGSLGERPSGANSCGIIFDGIKSISYGMPSGHSQIAWAVASYLIVKILIDDVMIDKTDKSDIQNINNTYKIIKSLLFILILFIIASYISYSRVIIEGCHTWMQVIIGGCIGAIMGISVFVIEKYIF</sequence>